<dbReference type="Proteomes" id="UP000675881">
    <property type="component" value="Chromosome 3"/>
</dbReference>
<dbReference type="InterPro" id="IPR013083">
    <property type="entry name" value="Znf_RING/FYVE/PHD"/>
</dbReference>
<feature type="compositionally biased region" description="Basic residues" evidence="8">
    <location>
        <begin position="786"/>
        <end position="796"/>
    </location>
</feature>
<dbReference type="SUPFAM" id="SSF160481">
    <property type="entry name" value="BRK domain-like"/>
    <property type="match status" value="1"/>
</dbReference>
<protein>
    <submittedName>
        <fullName evidence="9">(salmon louse) hypothetical protein</fullName>
    </submittedName>
</protein>
<keyword evidence="6" id="KW-0804">Transcription</keyword>
<evidence type="ECO:0000256" key="4">
    <source>
        <dbReference type="ARBA" id="ARBA00022833"/>
    </source>
</evidence>
<reference evidence="9" key="1">
    <citation type="submission" date="2021-02" db="EMBL/GenBank/DDBJ databases">
        <authorList>
            <person name="Bekaert M."/>
        </authorList>
    </citation>
    <scope>NUCLEOTIDE SEQUENCE</scope>
    <source>
        <strain evidence="9">IoA-00</strain>
    </source>
</reference>
<keyword evidence="4" id="KW-0862">Zinc</keyword>
<feature type="region of interest" description="Disordered" evidence="8">
    <location>
        <begin position="190"/>
        <end position="217"/>
    </location>
</feature>
<dbReference type="OrthoDB" id="1884872at2759"/>
<dbReference type="InterPro" id="IPR011011">
    <property type="entry name" value="Znf_FYVE_PHD"/>
</dbReference>
<evidence type="ECO:0000313" key="10">
    <source>
        <dbReference type="Proteomes" id="UP000675881"/>
    </source>
</evidence>
<keyword evidence="2" id="KW-0479">Metal-binding</keyword>
<name>A0A7R8CP51_LEPSM</name>
<keyword evidence="7" id="KW-0539">Nucleus</keyword>
<feature type="compositionally biased region" description="Basic and acidic residues" evidence="8">
    <location>
        <begin position="164"/>
        <end position="173"/>
    </location>
</feature>
<feature type="compositionally biased region" description="Acidic residues" evidence="8">
    <location>
        <begin position="275"/>
        <end position="292"/>
    </location>
</feature>
<dbReference type="InterPro" id="IPR001965">
    <property type="entry name" value="Znf_PHD"/>
</dbReference>
<evidence type="ECO:0000256" key="6">
    <source>
        <dbReference type="ARBA" id="ARBA00023163"/>
    </source>
</evidence>
<sequence length="965" mass="108410">MISSFVNETQDEDGNKSVTVTIDDSGKINVDQEVLKSILDSNQQSATVTFVRIGEEEHPPGLNEEGDIILDTEEMTRLEKVLRSDEAKDFLSTVLAQTPTLIQENALTSVSMDGSLEATVVVDVVPPQQPNQVSPIILAQNDSPFLSPVDMKKEGGKMTRRSQRQMDKEMKEEAERIRLENQALMRKELEATQPSPNPPLPPPPPAQSPNTGRPKRERKVPAHLMTGDYESSLLPTLTITNEPPKIKRHISAGKVGPPPEAENEGGNIIDKDFVNNEDDDDEDSGDWNSEDDPERLWCICNQPHNNRFMICCDSCLDWFHGKCVGITKKMGKEMEEASHLWKCPKCTVNLLNTEKTTPTKSQPTPSKKTPIKMKKEELRKKTIVESEKKKERSRPKASENISQPSANSGKTQVLVIEPNTNTMLNGPNAPTEGTLEVWLKSHPTFHVVMPTSLPTSKFYGNSSKKAPPKVISPHHYNTGNKNIQISPDGSRVLTVKKSPSQFMSSEELREAERKKIQKSLQQHVQKESLSKKIHQQPQKLSNMSKVRKEQPIRAKSPPRKSAPSPPPPSIVDPKPIRANAVKGFYDALKGRLSKVNDVQIADVDLNSLVEEIEESLFRYYNKDVTSKYKAKYRSLVFNIKDEKNTGFFRKIVSRKINSKDLVSLTAEEMANKELQRWREKELKNDIEKIKSHELDMIKLGSKFVMKSHKGEIAIEGEETTTNVSTVVSGANPPLKLPEEINETEIVISSRRKDVIEGSLTWDHGTHEFEPTLSKDQRDQKQEKSSKHSKSSSHHHKHDEDRDNRKSESKGSDKKHSSSSKHKGRRRSRSRDRDPKSLLIKSSNSHRRSSRDESKDSSRHTSPSKSSSSRSKHSHKSSKEPSSSSKSSHEKSKTSSSSSSHSSRDDSNKVNKSLGEIWSSKRNDDPPKEDVVVPPDSSETNKKIEEAQKTIANVIKSSIPELTDKK</sequence>
<dbReference type="InterPro" id="IPR037259">
    <property type="entry name" value="BRK_sf"/>
</dbReference>
<keyword evidence="3" id="KW-0863">Zinc-finger</keyword>
<dbReference type="Pfam" id="PF00628">
    <property type="entry name" value="PHD"/>
    <property type="match status" value="1"/>
</dbReference>
<feature type="compositionally biased region" description="Basic and acidic residues" evidence="8">
    <location>
        <begin position="797"/>
        <end position="815"/>
    </location>
</feature>
<keyword evidence="10" id="KW-1185">Reference proteome</keyword>
<dbReference type="InterPro" id="IPR019787">
    <property type="entry name" value="Znf_PHD-finger"/>
</dbReference>
<dbReference type="Pfam" id="PF07533">
    <property type="entry name" value="BRK"/>
    <property type="match status" value="1"/>
</dbReference>
<accession>A0A7R8CP51</accession>
<feature type="compositionally biased region" description="Low complexity" evidence="8">
    <location>
        <begin position="859"/>
        <end position="868"/>
    </location>
</feature>
<feature type="region of interest" description="Disordered" evidence="8">
    <location>
        <begin position="249"/>
        <end position="292"/>
    </location>
</feature>
<dbReference type="PROSITE" id="PS01359">
    <property type="entry name" value="ZF_PHD_1"/>
    <property type="match status" value="1"/>
</dbReference>
<dbReference type="Gene3D" id="3.40.5.120">
    <property type="match status" value="1"/>
</dbReference>
<feature type="compositionally biased region" description="Basic residues" evidence="8">
    <location>
        <begin position="816"/>
        <end position="829"/>
    </location>
</feature>
<evidence type="ECO:0000313" key="9">
    <source>
        <dbReference type="EMBL" id="CAF2883021.1"/>
    </source>
</evidence>
<dbReference type="SMART" id="SM00249">
    <property type="entry name" value="PHD"/>
    <property type="match status" value="1"/>
</dbReference>
<proteinExistence type="predicted"/>
<evidence type="ECO:0000256" key="7">
    <source>
        <dbReference type="ARBA" id="ARBA00023242"/>
    </source>
</evidence>
<dbReference type="CDD" id="cd15552">
    <property type="entry name" value="PHD_PHF3_like"/>
    <property type="match status" value="1"/>
</dbReference>
<dbReference type="PROSITE" id="PS51321">
    <property type="entry name" value="TFIIS_CENTRAL"/>
    <property type="match status" value="1"/>
</dbReference>
<evidence type="ECO:0000256" key="2">
    <source>
        <dbReference type="ARBA" id="ARBA00022723"/>
    </source>
</evidence>
<feature type="compositionally biased region" description="Low complexity" evidence="8">
    <location>
        <begin position="553"/>
        <end position="562"/>
    </location>
</feature>
<feature type="region of interest" description="Disordered" evidence="8">
    <location>
        <begin position="145"/>
        <end position="173"/>
    </location>
</feature>
<evidence type="ECO:0000256" key="8">
    <source>
        <dbReference type="SAM" id="MobiDB-lite"/>
    </source>
</evidence>
<dbReference type="InterPro" id="IPR036575">
    <property type="entry name" value="TFIIS_cen_dom_sf"/>
</dbReference>
<dbReference type="SMART" id="SM00510">
    <property type="entry name" value="TFS2M"/>
    <property type="match status" value="1"/>
</dbReference>
<evidence type="ECO:0000256" key="1">
    <source>
        <dbReference type="ARBA" id="ARBA00004123"/>
    </source>
</evidence>
<feature type="compositionally biased region" description="Polar residues" evidence="8">
    <location>
        <begin position="535"/>
        <end position="544"/>
    </location>
</feature>
<dbReference type="PANTHER" id="PTHR11477">
    <property type="entry name" value="TRANSCRIPTION FACTOR S-II ZINC FINGER DOMAIN-CONTAINING PROTEIN"/>
    <property type="match status" value="1"/>
</dbReference>
<comment type="subcellular location">
    <subcellularLocation>
        <location evidence="1">Nucleus</location>
    </subcellularLocation>
</comment>
<gene>
    <name evidence="9" type="ORF">LSAA_7025</name>
</gene>
<feature type="compositionally biased region" description="Polar residues" evidence="8">
    <location>
        <begin position="400"/>
        <end position="411"/>
    </location>
</feature>
<feature type="compositionally biased region" description="Low complexity" evidence="8">
    <location>
        <begin position="354"/>
        <end position="368"/>
    </location>
</feature>
<dbReference type="InterPro" id="IPR003618">
    <property type="entry name" value="TFIIS_cen_dom"/>
</dbReference>
<feature type="compositionally biased region" description="Basic and acidic residues" evidence="8">
    <location>
        <begin position="918"/>
        <end position="930"/>
    </location>
</feature>
<dbReference type="Pfam" id="PF07500">
    <property type="entry name" value="TFIIS_M"/>
    <property type="match status" value="1"/>
</dbReference>
<dbReference type="InterPro" id="IPR019786">
    <property type="entry name" value="Zinc_finger_PHD-type_CS"/>
</dbReference>
<organism evidence="9 10">
    <name type="scientific">Lepeophtheirus salmonis</name>
    <name type="common">Salmon louse</name>
    <name type="synonym">Caligus salmonis</name>
    <dbReference type="NCBI Taxonomy" id="72036"/>
    <lineage>
        <taxon>Eukaryota</taxon>
        <taxon>Metazoa</taxon>
        <taxon>Ecdysozoa</taxon>
        <taxon>Arthropoda</taxon>
        <taxon>Crustacea</taxon>
        <taxon>Multicrustacea</taxon>
        <taxon>Hexanauplia</taxon>
        <taxon>Copepoda</taxon>
        <taxon>Siphonostomatoida</taxon>
        <taxon>Caligidae</taxon>
        <taxon>Lepeophtheirus</taxon>
    </lineage>
</organism>
<dbReference type="SUPFAM" id="SSF57903">
    <property type="entry name" value="FYVE/PHD zinc finger"/>
    <property type="match status" value="1"/>
</dbReference>
<feature type="compositionally biased region" description="Pro residues" evidence="8">
    <location>
        <begin position="195"/>
        <end position="207"/>
    </location>
</feature>
<dbReference type="PROSITE" id="PS50016">
    <property type="entry name" value="ZF_PHD_2"/>
    <property type="match status" value="1"/>
</dbReference>
<evidence type="ECO:0000256" key="3">
    <source>
        <dbReference type="ARBA" id="ARBA00022771"/>
    </source>
</evidence>
<dbReference type="Gene3D" id="3.30.40.10">
    <property type="entry name" value="Zinc/RING finger domain, C3HC4 (zinc finger)"/>
    <property type="match status" value="1"/>
</dbReference>
<dbReference type="PANTHER" id="PTHR11477:SF51">
    <property type="entry name" value="PROTEIN PARTNER OF SNF, ISOFORM B"/>
    <property type="match status" value="1"/>
</dbReference>
<feature type="compositionally biased region" description="Basic and acidic residues" evidence="8">
    <location>
        <begin position="373"/>
        <end position="397"/>
    </location>
</feature>
<dbReference type="GO" id="GO:0006351">
    <property type="term" value="P:DNA-templated transcription"/>
    <property type="evidence" value="ECO:0007669"/>
    <property type="project" value="InterPro"/>
</dbReference>
<dbReference type="EMBL" id="HG994582">
    <property type="protein sequence ID" value="CAF2883021.1"/>
    <property type="molecule type" value="Genomic_DNA"/>
</dbReference>
<dbReference type="SUPFAM" id="SSF46942">
    <property type="entry name" value="Elongation factor TFIIS domain 2"/>
    <property type="match status" value="1"/>
</dbReference>
<dbReference type="Gene3D" id="1.10.472.30">
    <property type="entry name" value="Transcription elongation factor S-II, central domain"/>
    <property type="match status" value="1"/>
</dbReference>
<feature type="region of interest" description="Disordered" evidence="8">
    <location>
        <begin position="354"/>
        <end position="412"/>
    </location>
</feature>
<dbReference type="GO" id="GO:0008270">
    <property type="term" value="F:zinc ion binding"/>
    <property type="evidence" value="ECO:0007669"/>
    <property type="project" value="UniProtKB-KW"/>
</dbReference>
<keyword evidence="5" id="KW-0805">Transcription regulation</keyword>
<evidence type="ECO:0000256" key="5">
    <source>
        <dbReference type="ARBA" id="ARBA00023015"/>
    </source>
</evidence>
<feature type="compositionally biased region" description="Basic and acidic residues" evidence="8">
    <location>
        <begin position="763"/>
        <end position="785"/>
    </location>
</feature>
<feature type="region of interest" description="Disordered" evidence="8">
    <location>
        <begin position="761"/>
        <end position="946"/>
    </location>
</feature>
<dbReference type="GO" id="GO:0005634">
    <property type="term" value="C:nucleus"/>
    <property type="evidence" value="ECO:0007669"/>
    <property type="project" value="UniProtKB-SubCell"/>
</dbReference>
<dbReference type="AlphaFoldDB" id="A0A7R8CP51"/>
<feature type="region of interest" description="Disordered" evidence="8">
    <location>
        <begin position="499"/>
        <end position="575"/>
    </location>
</feature>
<feature type="compositionally biased region" description="Basic and acidic residues" evidence="8">
    <location>
        <begin position="849"/>
        <end position="858"/>
    </location>
</feature>
<dbReference type="SMART" id="SM00592">
    <property type="entry name" value="BRK"/>
    <property type="match status" value="1"/>
</dbReference>
<dbReference type="InterPro" id="IPR006576">
    <property type="entry name" value="BRK_domain"/>
</dbReference>